<evidence type="ECO:0000313" key="2">
    <source>
        <dbReference type="EMBL" id="KAG7331477.1"/>
    </source>
</evidence>
<name>A0A9D3SPA1_9TELE</name>
<sequence length="73" mass="8231">MAVPVNRLNGYIPSAFGRYSGDVAPTLITWLFRAYMPAEISQQGPTLTELHAEDKERESRLNKDDFQFPSQAS</sequence>
<feature type="region of interest" description="Disordered" evidence="1">
    <location>
        <begin position="53"/>
        <end position="73"/>
    </location>
</feature>
<dbReference type="Proteomes" id="UP000824219">
    <property type="component" value="Linkage Group LG06"/>
</dbReference>
<dbReference type="AlphaFoldDB" id="A0A9D3SPA1"/>
<evidence type="ECO:0000313" key="3">
    <source>
        <dbReference type="Proteomes" id="UP000824219"/>
    </source>
</evidence>
<keyword evidence="3" id="KW-1185">Reference proteome</keyword>
<comment type="caution">
    <text evidence="2">The sequence shown here is derived from an EMBL/GenBank/DDBJ whole genome shotgun (WGS) entry which is preliminary data.</text>
</comment>
<dbReference type="EMBL" id="JAHKSW010000006">
    <property type="protein sequence ID" value="KAG7331477.1"/>
    <property type="molecule type" value="Genomic_DNA"/>
</dbReference>
<feature type="compositionally biased region" description="Basic and acidic residues" evidence="1">
    <location>
        <begin position="53"/>
        <end position="66"/>
    </location>
</feature>
<gene>
    <name evidence="2" type="ORF">KOW79_005446</name>
</gene>
<organism evidence="2 3">
    <name type="scientific">Hemibagrus wyckioides</name>
    <dbReference type="NCBI Taxonomy" id="337641"/>
    <lineage>
        <taxon>Eukaryota</taxon>
        <taxon>Metazoa</taxon>
        <taxon>Chordata</taxon>
        <taxon>Craniata</taxon>
        <taxon>Vertebrata</taxon>
        <taxon>Euteleostomi</taxon>
        <taxon>Actinopterygii</taxon>
        <taxon>Neopterygii</taxon>
        <taxon>Teleostei</taxon>
        <taxon>Ostariophysi</taxon>
        <taxon>Siluriformes</taxon>
        <taxon>Bagridae</taxon>
        <taxon>Hemibagrus</taxon>
    </lineage>
</organism>
<reference evidence="2 3" key="1">
    <citation type="submission" date="2021-06" db="EMBL/GenBank/DDBJ databases">
        <title>Chromosome-level genome assembly of the red-tail catfish (Hemibagrus wyckioides).</title>
        <authorList>
            <person name="Shao F."/>
        </authorList>
    </citation>
    <scope>NUCLEOTIDE SEQUENCE [LARGE SCALE GENOMIC DNA]</scope>
    <source>
        <strain evidence="2">EC202008001</strain>
        <tissue evidence="2">Blood</tissue>
    </source>
</reference>
<protein>
    <submittedName>
        <fullName evidence="2">Uncharacterized protein</fullName>
    </submittedName>
</protein>
<evidence type="ECO:0000256" key="1">
    <source>
        <dbReference type="SAM" id="MobiDB-lite"/>
    </source>
</evidence>
<proteinExistence type="predicted"/>
<accession>A0A9D3SPA1</accession>